<keyword evidence="2" id="KW-1185">Reference proteome</keyword>
<dbReference type="EMBL" id="JBGBZN010000002">
    <property type="protein sequence ID" value="MEY9470884.1"/>
    <property type="molecule type" value="Genomic_DNA"/>
</dbReference>
<accession>A0ABV4GG12</accession>
<sequence length="125" mass="14217">MAERIKDEKLLAGITSAQTPKLLREYKKQFGTETANIAIIERVMLMTPENIHLNYHGIHATQEVRPCDNLIKLAVHRTLPGDTSEVEAIGNAELVGRPPLRRQHSLPRQALRRPWRHPLTTCPCQ</sequence>
<proteinExistence type="predicted"/>
<organism evidence="1 2">
    <name type="scientific">Bradyrhizobium yuanmingense</name>
    <dbReference type="NCBI Taxonomy" id="108015"/>
    <lineage>
        <taxon>Bacteria</taxon>
        <taxon>Pseudomonadati</taxon>
        <taxon>Pseudomonadota</taxon>
        <taxon>Alphaproteobacteria</taxon>
        <taxon>Hyphomicrobiales</taxon>
        <taxon>Nitrobacteraceae</taxon>
        <taxon>Bradyrhizobium</taxon>
    </lineage>
</organism>
<evidence type="ECO:0000313" key="1">
    <source>
        <dbReference type="EMBL" id="MEY9470884.1"/>
    </source>
</evidence>
<protein>
    <submittedName>
        <fullName evidence="1">Uncharacterized protein</fullName>
    </submittedName>
</protein>
<dbReference type="Proteomes" id="UP001565474">
    <property type="component" value="Unassembled WGS sequence"/>
</dbReference>
<gene>
    <name evidence="1" type="ORF">ABH992_003283</name>
</gene>
<comment type="caution">
    <text evidence="1">The sequence shown here is derived from an EMBL/GenBank/DDBJ whole genome shotgun (WGS) entry which is preliminary data.</text>
</comment>
<evidence type="ECO:0000313" key="2">
    <source>
        <dbReference type="Proteomes" id="UP001565474"/>
    </source>
</evidence>
<reference evidence="1 2" key="1">
    <citation type="submission" date="2024-07" db="EMBL/GenBank/DDBJ databases">
        <title>Genomic Encyclopedia of Type Strains, Phase V (KMG-V): Genome sequencing to study the core and pangenomes of soil and plant-associated prokaryotes.</title>
        <authorList>
            <person name="Whitman W."/>
        </authorList>
    </citation>
    <scope>NUCLEOTIDE SEQUENCE [LARGE SCALE GENOMIC DNA]</scope>
    <source>
        <strain evidence="1 2">USDA 222</strain>
    </source>
</reference>
<name>A0ABV4GG12_9BRAD</name>